<dbReference type="InterPro" id="IPR050110">
    <property type="entry name" value="Glyoxalase_II_hydrolase"/>
</dbReference>
<dbReference type="Pfam" id="PF00753">
    <property type="entry name" value="Lactamase_B"/>
    <property type="match status" value="1"/>
</dbReference>
<keyword evidence="5" id="KW-0479">Metal-binding</keyword>
<evidence type="ECO:0000256" key="6">
    <source>
        <dbReference type="ARBA" id="ARBA00022801"/>
    </source>
</evidence>
<evidence type="ECO:0000256" key="5">
    <source>
        <dbReference type="ARBA" id="ARBA00022723"/>
    </source>
</evidence>
<dbReference type="STRING" id="1817772.A2527_07030"/>
<evidence type="ECO:0000256" key="4">
    <source>
        <dbReference type="ARBA" id="ARBA00011917"/>
    </source>
</evidence>
<dbReference type="Proteomes" id="UP000178449">
    <property type="component" value="Unassembled WGS sequence"/>
</dbReference>
<evidence type="ECO:0000256" key="8">
    <source>
        <dbReference type="ARBA" id="ARBA00031044"/>
    </source>
</evidence>
<proteinExistence type="inferred from homology"/>
<dbReference type="GO" id="GO:0046872">
    <property type="term" value="F:metal ion binding"/>
    <property type="evidence" value="ECO:0007669"/>
    <property type="project" value="UniProtKB-KW"/>
</dbReference>
<evidence type="ECO:0000256" key="1">
    <source>
        <dbReference type="ARBA" id="ARBA00001947"/>
    </source>
</evidence>
<evidence type="ECO:0000256" key="3">
    <source>
        <dbReference type="ARBA" id="ARBA00006759"/>
    </source>
</evidence>
<keyword evidence="7" id="KW-0862">Zinc</keyword>
<dbReference type="InterPro" id="IPR035680">
    <property type="entry name" value="Clx_II_MBL"/>
</dbReference>
<keyword evidence="6" id="KW-0378">Hydrolase</keyword>
<dbReference type="SUPFAM" id="SSF56281">
    <property type="entry name" value="Metallo-hydrolase/oxidoreductase"/>
    <property type="match status" value="1"/>
</dbReference>
<comment type="pathway">
    <text evidence="2">Secondary metabolite metabolism; methylglyoxal degradation; (R)-lactate from methylglyoxal: step 2/2.</text>
</comment>
<feature type="domain" description="Metallo-beta-lactamase" evidence="9">
    <location>
        <begin position="13"/>
        <end position="170"/>
    </location>
</feature>
<evidence type="ECO:0000256" key="2">
    <source>
        <dbReference type="ARBA" id="ARBA00004963"/>
    </source>
</evidence>
<dbReference type="EC" id="3.1.2.6" evidence="4"/>
<accession>A0A1F6GBK1</accession>
<comment type="caution">
    <text evidence="10">The sequence shown here is derived from an EMBL/GenBank/DDBJ whole genome shotgun (WGS) entry which is preliminary data.</text>
</comment>
<dbReference type="Pfam" id="PF16123">
    <property type="entry name" value="HAGH_C"/>
    <property type="match status" value="1"/>
</dbReference>
<organism evidence="10 11">
    <name type="scientific">Candidatus Lambdaproteobacteria bacterium RIFOXYD2_FULL_50_16</name>
    <dbReference type="NCBI Taxonomy" id="1817772"/>
    <lineage>
        <taxon>Bacteria</taxon>
        <taxon>Pseudomonadati</taxon>
        <taxon>Pseudomonadota</taxon>
        <taxon>Candidatus Lambdaproteobacteria</taxon>
    </lineage>
</organism>
<name>A0A1F6GBK1_9PROT</name>
<gene>
    <name evidence="10" type="ORF">A2527_07030</name>
</gene>
<evidence type="ECO:0000256" key="7">
    <source>
        <dbReference type="ARBA" id="ARBA00022833"/>
    </source>
</evidence>
<protein>
    <recommendedName>
        <fullName evidence="4">hydroxyacylglutathione hydrolase</fullName>
        <ecNumber evidence="4">3.1.2.6</ecNumber>
    </recommendedName>
    <alternativeName>
        <fullName evidence="8">Glyoxalase II</fullName>
    </alternativeName>
</protein>
<comment type="similarity">
    <text evidence="3">Belongs to the metallo-beta-lactamase superfamily. Glyoxalase II family.</text>
</comment>
<reference evidence="10 11" key="1">
    <citation type="journal article" date="2016" name="Nat. Commun.">
        <title>Thousands of microbial genomes shed light on interconnected biogeochemical processes in an aquifer system.</title>
        <authorList>
            <person name="Anantharaman K."/>
            <person name="Brown C.T."/>
            <person name="Hug L.A."/>
            <person name="Sharon I."/>
            <person name="Castelle C.J."/>
            <person name="Probst A.J."/>
            <person name="Thomas B.C."/>
            <person name="Singh A."/>
            <person name="Wilkins M.J."/>
            <person name="Karaoz U."/>
            <person name="Brodie E.L."/>
            <person name="Williams K.H."/>
            <person name="Hubbard S.S."/>
            <person name="Banfield J.F."/>
        </authorList>
    </citation>
    <scope>NUCLEOTIDE SEQUENCE [LARGE SCALE GENOMIC DNA]</scope>
</reference>
<dbReference type="PANTHER" id="PTHR43705:SF1">
    <property type="entry name" value="HYDROXYACYLGLUTATHIONE HYDROLASE GLOB"/>
    <property type="match status" value="1"/>
</dbReference>
<sequence length="251" mass="28482">MIQIKALPFGSMHNLNFWVECTETGSLGVVDLADGVLMIKALTEARKTPSHIFITHHHHDHVEGLGEFLDHFPKAQLIYPEGETRIGFKGYPYKDRETIRFGATKVLGLLTQAHTRYSLNYLFDSRHLFTGDSLFFAGCGRLFEGSPADLLTAMDRLCALSPDIKTYYGHDYAQSNLEFSAQIEPNNSEITKQKNIIKSKGAPLFSSIALERLINPFFRIDQKEVIQAIDPQGQLSREERIGHLRQKKDQF</sequence>
<dbReference type="InterPro" id="IPR001279">
    <property type="entry name" value="Metallo-B-lactamas"/>
</dbReference>
<dbReference type="Gene3D" id="3.60.15.10">
    <property type="entry name" value="Ribonuclease Z/Hydroxyacylglutathione hydrolase-like"/>
    <property type="match status" value="1"/>
</dbReference>
<dbReference type="AlphaFoldDB" id="A0A1F6GBK1"/>
<evidence type="ECO:0000313" key="10">
    <source>
        <dbReference type="EMBL" id="OGG95459.1"/>
    </source>
</evidence>
<dbReference type="GO" id="GO:0004416">
    <property type="term" value="F:hydroxyacylglutathione hydrolase activity"/>
    <property type="evidence" value="ECO:0007669"/>
    <property type="project" value="UniProtKB-EC"/>
</dbReference>
<dbReference type="InterPro" id="IPR032282">
    <property type="entry name" value="HAGH_C"/>
</dbReference>
<comment type="cofactor">
    <cofactor evidence="1">
        <name>Zn(2+)</name>
        <dbReference type="ChEBI" id="CHEBI:29105"/>
    </cofactor>
</comment>
<dbReference type="CDD" id="cd07723">
    <property type="entry name" value="hydroxyacylglutathione_hydrolase_MBL-fold"/>
    <property type="match status" value="1"/>
</dbReference>
<dbReference type="SMART" id="SM00849">
    <property type="entry name" value="Lactamase_B"/>
    <property type="match status" value="1"/>
</dbReference>
<dbReference type="PANTHER" id="PTHR43705">
    <property type="entry name" value="HYDROXYACYLGLUTATHIONE HYDROLASE"/>
    <property type="match status" value="1"/>
</dbReference>
<evidence type="ECO:0000259" key="9">
    <source>
        <dbReference type="SMART" id="SM00849"/>
    </source>
</evidence>
<dbReference type="InterPro" id="IPR036866">
    <property type="entry name" value="RibonucZ/Hydroxyglut_hydro"/>
</dbReference>
<dbReference type="EMBL" id="MFNE01000022">
    <property type="protein sequence ID" value="OGG95459.1"/>
    <property type="molecule type" value="Genomic_DNA"/>
</dbReference>
<evidence type="ECO:0000313" key="11">
    <source>
        <dbReference type="Proteomes" id="UP000178449"/>
    </source>
</evidence>